<dbReference type="GO" id="GO:0008270">
    <property type="term" value="F:zinc ion binding"/>
    <property type="evidence" value="ECO:0007669"/>
    <property type="project" value="UniProtKB-KW"/>
</dbReference>
<evidence type="ECO:0000256" key="10">
    <source>
        <dbReference type="ARBA" id="ARBA00023163"/>
    </source>
</evidence>
<comment type="function">
    <text evidence="1 14">Component of the general transcription and DNA repair factor IIH (TFIIH) core complex, which is involved in general and transcription-coupled nucleotide excision repair (NER) of damaged DNA and, when complexed to TFIIK, in RNA transcription by RNA polymerase II. In NER, TFIIH acts by opening DNA around the lesion to allow the excision of the damaged oligonucleotide and its replacement by a new DNA fragment. In transcription, TFIIH has an essential role in transcription initiation. When the pre-initiation complex (PIC) has been established, TFIIH is required for promoter opening and promoter escape. Phosphorylation of the C-terminal tail (CTD) of the largest subunit of RNA polymerase II by the kinase module TFIIK controls the initiation of transcription.</text>
</comment>
<keyword evidence="5 14" id="KW-0479">Metal-binding</keyword>
<dbReference type="Proteomes" id="UP000053664">
    <property type="component" value="Unassembled WGS sequence"/>
</dbReference>
<dbReference type="GeneID" id="19319075"/>
<evidence type="ECO:0000256" key="3">
    <source>
        <dbReference type="ARBA" id="ARBA00005273"/>
    </source>
</evidence>
<keyword evidence="10 14" id="KW-0804">Transcription</keyword>
<evidence type="ECO:0000256" key="4">
    <source>
        <dbReference type="ARBA" id="ARBA00021280"/>
    </source>
</evidence>
<evidence type="ECO:0000256" key="6">
    <source>
        <dbReference type="ARBA" id="ARBA00022763"/>
    </source>
</evidence>
<evidence type="ECO:0000256" key="9">
    <source>
        <dbReference type="ARBA" id="ARBA00023015"/>
    </source>
</evidence>
<dbReference type="EMBL" id="KE361639">
    <property type="protein sequence ID" value="EPQ27437.1"/>
    <property type="molecule type" value="Genomic_DNA"/>
</dbReference>
<evidence type="ECO:0000256" key="8">
    <source>
        <dbReference type="ARBA" id="ARBA00022833"/>
    </source>
</evidence>
<dbReference type="GO" id="GO:0006289">
    <property type="term" value="P:nucleotide-excision repair"/>
    <property type="evidence" value="ECO:0007669"/>
    <property type="project" value="UniProtKB-UniRule"/>
</dbReference>
<feature type="compositionally biased region" description="Low complexity" evidence="15">
    <location>
        <begin position="158"/>
        <end position="175"/>
    </location>
</feature>
<proteinExistence type="inferred from homology"/>
<dbReference type="HOGENOM" id="CLU_040211_0_0_1"/>
<evidence type="ECO:0000313" key="16">
    <source>
        <dbReference type="EMBL" id="EPQ27437.1"/>
    </source>
</evidence>
<accession>A0A061H3N4</accession>
<feature type="region of interest" description="Disordered" evidence="15">
    <location>
        <begin position="214"/>
        <end position="236"/>
    </location>
</feature>
<evidence type="ECO:0000256" key="13">
    <source>
        <dbReference type="ARBA" id="ARBA00033341"/>
    </source>
</evidence>
<organism evidence="16 17">
    <name type="scientific">Pseudozyma flocculosa PF-1</name>
    <dbReference type="NCBI Taxonomy" id="1277687"/>
    <lineage>
        <taxon>Eukaryota</taxon>
        <taxon>Fungi</taxon>
        <taxon>Dikarya</taxon>
        <taxon>Basidiomycota</taxon>
        <taxon>Ustilaginomycotina</taxon>
        <taxon>Ustilaginomycetes</taxon>
        <taxon>Ustilaginales</taxon>
        <taxon>Ustilaginaceae</taxon>
        <taxon>Pseudozyma</taxon>
    </lineage>
</organism>
<evidence type="ECO:0000256" key="5">
    <source>
        <dbReference type="ARBA" id="ARBA00022723"/>
    </source>
</evidence>
<dbReference type="PANTHER" id="PTHR12831">
    <property type="entry name" value="TRANSCRIPTION INITIATION FACTOR IIH TFIIH , POLYPEPTIDE 3-RELATED"/>
    <property type="match status" value="1"/>
</dbReference>
<keyword evidence="12 14" id="KW-0539">Nucleus</keyword>
<dbReference type="AlphaFoldDB" id="A0A061H3N4"/>
<evidence type="ECO:0000313" key="17">
    <source>
        <dbReference type="Proteomes" id="UP000053664"/>
    </source>
</evidence>
<keyword evidence="7 14" id="KW-0863">Zinc-finger</keyword>
<dbReference type="GO" id="GO:0000439">
    <property type="term" value="C:transcription factor TFIIH core complex"/>
    <property type="evidence" value="ECO:0007669"/>
    <property type="project" value="UniProtKB-UniRule"/>
</dbReference>
<dbReference type="OrthoDB" id="17307at2759"/>
<keyword evidence="9 14" id="KW-0805">Transcription regulation</keyword>
<keyword evidence="8 14" id="KW-0862">Zinc</keyword>
<dbReference type="GO" id="GO:0006355">
    <property type="term" value="P:regulation of DNA-templated transcription"/>
    <property type="evidence" value="ECO:0007669"/>
    <property type="project" value="InterPro"/>
</dbReference>
<dbReference type="RefSeq" id="XP_007880696.1">
    <property type="nucleotide sequence ID" value="XM_007882505.1"/>
</dbReference>
<evidence type="ECO:0000256" key="11">
    <source>
        <dbReference type="ARBA" id="ARBA00023204"/>
    </source>
</evidence>
<dbReference type="Pfam" id="PF03850">
    <property type="entry name" value="Tfb4"/>
    <property type="match status" value="2"/>
</dbReference>
<evidence type="ECO:0000256" key="7">
    <source>
        <dbReference type="ARBA" id="ARBA00022771"/>
    </source>
</evidence>
<evidence type="ECO:0000256" key="14">
    <source>
        <dbReference type="RuleBase" id="RU368090"/>
    </source>
</evidence>
<comment type="similarity">
    <text evidence="3 14">Belongs to the TFB4 family.</text>
</comment>
<sequence length="403" mass="42621">MPSAQAKNTTDVANAGFSHLNAGRGRAALTTRIAPDFLVLIIDVNPIAWTSGSTRNGKQREAVHDSDFENALNAIIIFLNAHIAMQHENGLAIYAAGTGRAQLLYTSAPFASRSTTTSSEAGSAKPDANTYQHFKHVDDKVVEGMKRMARDMRAQLEAASASSSSSSSSTPSSSTSAAASKMATTAIVSALAQALCHLNRLALASAANANDPASRFGSSAATTGDTGGGGSAGSTNATAAPQAFRNRILILSVTPDASTQYIPMMNCIFAAQKKSILIDVCKVFGADTVFLQQAAHLTGGTYFRIDEAATVEGGAASGLLQCLMSSYLPSRSIRDVMHLPMLDEVDFRAACFCHRRIVDVGYVCSVCLSLFCEPRPVCLTCQSRYPTHTIERYRQEEALTTAS</sequence>
<comment type="subunit">
    <text evidence="14">Component of the 7-subunit TFIIH core complex composed of XPB/SSL2, XPD/RAD3, SSL1, TFB1, TFB2, TFB4 and TFB5, which is active in NER. The core complex associates with the 3-subunit CTD-kinase module TFIIK composed of CCL1, KIN28 and TFB3 to form the 10-subunit holoenzyme (holo-TFIIH) active in transcription.</text>
</comment>
<keyword evidence="6 14" id="KW-0227">DNA damage</keyword>
<dbReference type="Gene3D" id="3.40.50.410">
    <property type="entry name" value="von Willebrand factor, type A domain"/>
    <property type="match status" value="1"/>
</dbReference>
<dbReference type="GO" id="GO:0005675">
    <property type="term" value="C:transcription factor TFIIH holo complex"/>
    <property type="evidence" value="ECO:0007669"/>
    <property type="project" value="UniProtKB-UniRule"/>
</dbReference>
<dbReference type="KEGG" id="pfp:PFL1_04975"/>
<evidence type="ECO:0000256" key="1">
    <source>
        <dbReference type="ARBA" id="ARBA00002817"/>
    </source>
</evidence>
<evidence type="ECO:0000256" key="15">
    <source>
        <dbReference type="SAM" id="MobiDB-lite"/>
    </source>
</evidence>
<dbReference type="InterPro" id="IPR036465">
    <property type="entry name" value="vWFA_dom_sf"/>
</dbReference>
<reference evidence="16 17" key="1">
    <citation type="journal article" date="2013" name="Plant Cell">
        <title>The transition from a phytopathogenic smut ancestor to an anamorphic biocontrol agent deciphered by comparative whole-genome analysis.</title>
        <authorList>
            <person name="Lefebvre F."/>
            <person name="Joly D.L."/>
            <person name="Labbe C."/>
            <person name="Teichmann B."/>
            <person name="Linning R."/>
            <person name="Belzile F."/>
            <person name="Bakkeren G."/>
            <person name="Belanger R.R."/>
        </authorList>
    </citation>
    <scope>NUCLEOTIDE SEQUENCE [LARGE SCALE GENOMIC DNA]</scope>
    <source>
        <strain evidence="16 17">PF-1</strain>
    </source>
</reference>
<comment type="subcellular location">
    <subcellularLocation>
        <location evidence="2 14">Nucleus</location>
    </subcellularLocation>
</comment>
<protein>
    <recommendedName>
        <fullName evidence="4 14">General transcription and DNA repair factor IIH subunit TFB4</fullName>
        <shortName evidence="14">TFIIH subunit TFB4</shortName>
    </recommendedName>
    <alternativeName>
        <fullName evidence="13 14">RNA polymerase II transcription factor B subunit 4</fullName>
    </alternativeName>
</protein>
<keyword evidence="11 14" id="KW-0234">DNA repair</keyword>
<evidence type="ECO:0000256" key="12">
    <source>
        <dbReference type="ARBA" id="ARBA00023242"/>
    </source>
</evidence>
<dbReference type="PANTHER" id="PTHR12831:SF0">
    <property type="entry name" value="GENERAL TRANSCRIPTION FACTOR IIH SUBUNIT 3"/>
    <property type="match status" value="1"/>
</dbReference>
<feature type="region of interest" description="Disordered" evidence="15">
    <location>
        <begin position="155"/>
        <end position="175"/>
    </location>
</feature>
<dbReference type="InterPro" id="IPR004600">
    <property type="entry name" value="TFIIH_Tfb4/GTF2H3"/>
</dbReference>
<name>A0A061H3N4_9BASI</name>
<evidence type="ECO:0000256" key="2">
    <source>
        <dbReference type="ARBA" id="ARBA00004123"/>
    </source>
</evidence>
<dbReference type="eggNOG" id="KOG2487">
    <property type="taxonomic scope" value="Eukaryota"/>
</dbReference>
<gene>
    <name evidence="16" type="ORF">PFL1_04975</name>
</gene>